<keyword evidence="4 7" id="KW-0408">Iron</keyword>
<dbReference type="PROSITE" id="PS01099">
    <property type="entry name" value="COMPLEX1_24K"/>
    <property type="match status" value="1"/>
</dbReference>
<dbReference type="InterPro" id="IPR036249">
    <property type="entry name" value="Thioredoxin-like_sf"/>
</dbReference>
<evidence type="ECO:0000256" key="4">
    <source>
        <dbReference type="ARBA" id="ARBA00023004"/>
    </source>
</evidence>
<dbReference type="PANTHER" id="PTHR43342:SF1">
    <property type="entry name" value="BIFURCATING [FEFE] HYDROGENASE GAMMA SUBUNIT"/>
    <property type="match status" value="1"/>
</dbReference>
<keyword evidence="3 7" id="KW-0479">Metal-binding</keyword>
<dbReference type="GO" id="GO:0046872">
    <property type="term" value="F:metal ion binding"/>
    <property type="evidence" value="ECO:0007669"/>
    <property type="project" value="UniProtKB-KW"/>
</dbReference>
<dbReference type="EMBL" id="FQUY01000004">
    <property type="protein sequence ID" value="SHE66219.1"/>
    <property type="molecule type" value="Genomic_DNA"/>
</dbReference>
<sequence>MSNPDSLKLSAENFDAIDQIVNKYNSDKGAAIMILQQVQATYGYIGQSMLERISQLTGTPTSELFSIVTFYSQFRLEPLGENFIQVCHGTACHLAGAERISEAVQHVTKAKPGHTSPDGKFTLEHVACLGCCSHGPIMTLNNETFARMTPDKVKKMLHQKVADKGFVNSEGCELSE</sequence>
<name>A0A1M4VB78_9FIRM</name>
<dbReference type="InterPro" id="IPR042128">
    <property type="entry name" value="NuoE_dom"/>
</dbReference>
<proteinExistence type="inferred from homology"/>
<dbReference type="Pfam" id="PF01257">
    <property type="entry name" value="2Fe-2S_thioredx"/>
    <property type="match status" value="1"/>
</dbReference>
<dbReference type="RefSeq" id="WP_003543778.1">
    <property type="nucleotide sequence ID" value="NZ_FQUY01000004.1"/>
</dbReference>
<dbReference type="OrthoDB" id="9807941at2"/>
<keyword evidence="2 7" id="KW-0001">2Fe-2S</keyword>
<dbReference type="AlphaFoldDB" id="A0A1M4VB78"/>
<organism evidence="8 9">
    <name type="scientific">Desulforamulus putei DSM 12395</name>
    <dbReference type="NCBI Taxonomy" id="1121429"/>
    <lineage>
        <taxon>Bacteria</taxon>
        <taxon>Bacillati</taxon>
        <taxon>Bacillota</taxon>
        <taxon>Clostridia</taxon>
        <taxon>Eubacteriales</taxon>
        <taxon>Peptococcaceae</taxon>
        <taxon>Desulforamulus</taxon>
    </lineage>
</organism>
<evidence type="ECO:0000256" key="6">
    <source>
        <dbReference type="ARBA" id="ARBA00034078"/>
    </source>
</evidence>
<comment type="similarity">
    <text evidence="1">Belongs to the complex I 24 kDa subunit family.</text>
</comment>
<evidence type="ECO:0000256" key="1">
    <source>
        <dbReference type="ARBA" id="ARBA00010643"/>
    </source>
</evidence>
<evidence type="ECO:0000256" key="3">
    <source>
        <dbReference type="ARBA" id="ARBA00022723"/>
    </source>
</evidence>
<dbReference type="CDD" id="cd03064">
    <property type="entry name" value="TRX_Fd_NuoE"/>
    <property type="match status" value="1"/>
</dbReference>
<feature type="binding site" evidence="7">
    <location>
        <position position="87"/>
    </location>
    <ligand>
        <name>[2Fe-2S] cluster</name>
        <dbReference type="ChEBI" id="CHEBI:190135"/>
    </ligand>
</feature>
<dbReference type="SUPFAM" id="SSF52833">
    <property type="entry name" value="Thioredoxin-like"/>
    <property type="match status" value="1"/>
</dbReference>
<dbReference type="PANTHER" id="PTHR43342">
    <property type="entry name" value="NADH-QUINONE OXIDOREDUCTASE, E SUBUNIT"/>
    <property type="match status" value="1"/>
</dbReference>
<evidence type="ECO:0000313" key="8">
    <source>
        <dbReference type="EMBL" id="SHE66219.1"/>
    </source>
</evidence>
<dbReference type="NCBIfam" id="NF005722">
    <property type="entry name" value="PRK07539.1-2"/>
    <property type="match status" value="1"/>
</dbReference>
<protein>
    <submittedName>
        <fullName evidence="8">NADH dehydrogenase subunit E</fullName>
    </submittedName>
</protein>
<evidence type="ECO:0000313" key="9">
    <source>
        <dbReference type="Proteomes" id="UP000184148"/>
    </source>
</evidence>
<reference evidence="9" key="1">
    <citation type="submission" date="2016-11" db="EMBL/GenBank/DDBJ databases">
        <authorList>
            <person name="Varghese N."/>
            <person name="Submissions S."/>
        </authorList>
    </citation>
    <scope>NUCLEOTIDE SEQUENCE [LARGE SCALE GENOMIC DNA]</scope>
    <source>
        <strain evidence="9">DSM 12395</strain>
    </source>
</reference>
<dbReference type="PIRSF" id="PIRSF000216">
    <property type="entry name" value="NADH_DH_24kDa"/>
    <property type="match status" value="1"/>
</dbReference>
<dbReference type="Gene3D" id="1.10.10.1590">
    <property type="entry name" value="NADH-quinone oxidoreductase subunit E"/>
    <property type="match status" value="1"/>
</dbReference>
<keyword evidence="5 7" id="KW-0411">Iron-sulfur</keyword>
<dbReference type="InterPro" id="IPR028431">
    <property type="entry name" value="NADP_DH_HndA-like"/>
</dbReference>
<dbReference type="GO" id="GO:0016491">
    <property type="term" value="F:oxidoreductase activity"/>
    <property type="evidence" value="ECO:0007669"/>
    <property type="project" value="InterPro"/>
</dbReference>
<feature type="binding site" evidence="7">
    <location>
        <position position="92"/>
    </location>
    <ligand>
        <name>[2Fe-2S] cluster</name>
        <dbReference type="ChEBI" id="CHEBI:190135"/>
    </ligand>
</feature>
<accession>A0A1M4VB78</accession>
<evidence type="ECO:0000256" key="7">
    <source>
        <dbReference type="PIRSR" id="PIRSR000216-1"/>
    </source>
</evidence>
<gene>
    <name evidence="8" type="ORF">SAMN02745133_00867</name>
</gene>
<comment type="cofactor">
    <cofactor evidence="6">
        <name>[2Fe-2S] cluster</name>
        <dbReference type="ChEBI" id="CHEBI:190135"/>
    </cofactor>
</comment>
<feature type="binding site" evidence="7">
    <location>
        <position position="132"/>
    </location>
    <ligand>
        <name>[2Fe-2S] cluster</name>
        <dbReference type="ChEBI" id="CHEBI:190135"/>
    </ligand>
</feature>
<dbReference type="GO" id="GO:0051537">
    <property type="term" value="F:2 iron, 2 sulfur cluster binding"/>
    <property type="evidence" value="ECO:0007669"/>
    <property type="project" value="UniProtKB-KW"/>
</dbReference>
<dbReference type="Gene3D" id="3.40.30.10">
    <property type="entry name" value="Glutaredoxin"/>
    <property type="match status" value="1"/>
</dbReference>
<dbReference type="STRING" id="1121429.SAMN02745133_00867"/>
<evidence type="ECO:0000256" key="5">
    <source>
        <dbReference type="ARBA" id="ARBA00023014"/>
    </source>
</evidence>
<keyword evidence="9" id="KW-1185">Reference proteome</keyword>
<evidence type="ECO:0000256" key="2">
    <source>
        <dbReference type="ARBA" id="ARBA00022714"/>
    </source>
</evidence>
<dbReference type="Proteomes" id="UP000184148">
    <property type="component" value="Unassembled WGS sequence"/>
</dbReference>
<feature type="binding site" evidence="7">
    <location>
        <position position="128"/>
    </location>
    <ligand>
        <name>[2Fe-2S] cluster</name>
        <dbReference type="ChEBI" id="CHEBI:190135"/>
    </ligand>
</feature>
<dbReference type="InterPro" id="IPR002023">
    <property type="entry name" value="NuoE-like"/>
</dbReference>
<dbReference type="InterPro" id="IPR041921">
    <property type="entry name" value="NuoE_N"/>
</dbReference>
<comment type="cofactor">
    <cofactor evidence="7">
        <name>[2Fe-2S] cluster</name>
        <dbReference type="ChEBI" id="CHEBI:190135"/>
    </cofactor>
    <text evidence="7">Binds 1 [2Fe-2S] cluster.</text>
</comment>